<organism evidence="1 2">
    <name type="scientific">Corchorus olitorius</name>
    <dbReference type="NCBI Taxonomy" id="93759"/>
    <lineage>
        <taxon>Eukaryota</taxon>
        <taxon>Viridiplantae</taxon>
        <taxon>Streptophyta</taxon>
        <taxon>Embryophyta</taxon>
        <taxon>Tracheophyta</taxon>
        <taxon>Spermatophyta</taxon>
        <taxon>Magnoliopsida</taxon>
        <taxon>eudicotyledons</taxon>
        <taxon>Gunneridae</taxon>
        <taxon>Pentapetalae</taxon>
        <taxon>rosids</taxon>
        <taxon>malvids</taxon>
        <taxon>Malvales</taxon>
        <taxon>Malvaceae</taxon>
        <taxon>Grewioideae</taxon>
        <taxon>Apeibeae</taxon>
        <taxon>Corchorus</taxon>
    </lineage>
</organism>
<accession>A0A1R3IFG1</accession>
<sequence>MGIKLKFPAIILKTKPMMFNIISTPKRLKKEELYFQTDIHMLICEYGPLLGNIKWSRVPAWCNVHFQFGLGKTEGISNQTNELGPAIVPFLRKFSLRCDRHPLAEVNKAKDWHQIKKLSSLVSSRGRVVKF</sequence>
<protein>
    <submittedName>
        <fullName evidence="1">Uncharacterized protein</fullName>
    </submittedName>
</protein>
<dbReference type="AlphaFoldDB" id="A0A1R3IFG1"/>
<comment type="caution">
    <text evidence="1">The sequence shown here is derived from an EMBL/GenBank/DDBJ whole genome shotgun (WGS) entry which is preliminary data.</text>
</comment>
<dbReference type="Proteomes" id="UP000187203">
    <property type="component" value="Unassembled WGS sequence"/>
</dbReference>
<gene>
    <name evidence="1" type="ORF">COLO4_23678</name>
</gene>
<proteinExistence type="predicted"/>
<dbReference type="EMBL" id="AWUE01018322">
    <property type="protein sequence ID" value="OMO81285.1"/>
    <property type="molecule type" value="Genomic_DNA"/>
</dbReference>
<evidence type="ECO:0000313" key="2">
    <source>
        <dbReference type="Proteomes" id="UP000187203"/>
    </source>
</evidence>
<keyword evidence="2" id="KW-1185">Reference proteome</keyword>
<reference evidence="2" key="1">
    <citation type="submission" date="2013-09" db="EMBL/GenBank/DDBJ databases">
        <title>Corchorus olitorius genome sequencing.</title>
        <authorList>
            <person name="Alam M."/>
            <person name="Haque M.S."/>
            <person name="Islam M.S."/>
            <person name="Emdad E.M."/>
            <person name="Islam M.M."/>
            <person name="Ahmed B."/>
            <person name="Halim A."/>
            <person name="Hossen Q.M.M."/>
            <person name="Hossain M.Z."/>
            <person name="Ahmed R."/>
            <person name="Khan M.M."/>
            <person name="Islam R."/>
            <person name="Rashid M.M."/>
            <person name="Khan S.A."/>
            <person name="Rahman M.S."/>
            <person name="Alam M."/>
            <person name="Yahiya A.S."/>
            <person name="Khan M.S."/>
            <person name="Azam M.S."/>
            <person name="Haque T."/>
            <person name="Lashkar M.Z.H."/>
            <person name="Akhand A.I."/>
            <person name="Morshed G."/>
            <person name="Roy S."/>
            <person name="Uddin K.S."/>
            <person name="Rabeya T."/>
            <person name="Hossain A.S."/>
            <person name="Chowdhury A."/>
            <person name="Snigdha A.R."/>
            <person name="Mortoza M.S."/>
            <person name="Matin S.A."/>
            <person name="Hoque S.M.E."/>
            <person name="Islam M.K."/>
            <person name="Roy D.K."/>
            <person name="Haider R."/>
            <person name="Moosa M.M."/>
            <person name="Elias S.M."/>
            <person name="Hasan A.M."/>
            <person name="Jahan S."/>
            <person name="Shafiuddin M."/>
            <person name="Mahmood N."/>
            <person name="Shommy N.S."/>
        </authorList>
    </citation>
    <scope>NUCLEOTIDE SEQUENCE [LARGE SCALE GENOMIC DNA]</scope>
    <source>
        <strain evidence="2">cv. O-4</strain>
    </source>
</reference>
<name>A0A1R3IFG1_9ROSI</name>
<evidence type="ECO:0000313" key="1">
    <source>
        <dbReference type="EMBL" id="OMO81285.1"/>
    </source>
</evidence>